<accession>A0AAZ3QV85</accession>
<evidence type="ECO:0000313" key="3">
    <source>
        <dbReference type="Ensembl" id="ENSOTSP00005132558.1"/>
    </source>
</evidence>
<feature type="domain" description="Transposase Tc1-like" evidence="2">
    <location>
        <begin position="77"/>
        <end position="146"/>
    </location>
</feature>
<dbReference type="Ensembl" id="ENSOTST00005151441.1">
    <property type="protein sequence ID" value="ENSOTSP00005132558.1"/>
    <property type="gene ID" value="ENSOTSG00005070187.1"/>
</dbReference>
<feature type="region of interest" description="Disordered" evidence="1">
    <location>
        <begin position="145"/>
        <end position="184"/>
    </location>
</feature>
<dbReference type="Pfam" id="PF01498">
    <property type="entry name" value="HTH_Tnp_Tc3_2"/>
    <property type="match status" value="1"/>
</dbReference>
<sequence length="184" mass="20480">MSMQKPSHEVEGIVRRAQRQDCVEAQIWGKVSKQFCSIEGPKNTVASIILKWKKLGTTKTLPRAGRPAKLSNRGRMALVREVTKNLMVSLTELQSSSVEMGEPSRRTTISAALHQSGIYGRVARRKPLLSKRNVTARLELAKRNLNDSQTMRNKHVSSLMKPRLNSLAPMPRITSGGNLAPSLR</sequence>
<evidence type="ECO:0000313" key="4">
    <source>
        <dbReference type="Proteomes" id="UP000694402"/>
    </source>
</evidence>
<keyword evidence="4" id="KW-1185">Reference proteome</keyword>
<dbReference type="InterPro" id="IPR002492">
    <property type="entry name" value="Transposase_Tc1-like"/>
</dbReference>
<dbReference type="GO" id="GO:0006313">
    <property type="term" value="P:DNA transposition"/>
    <property type="evidence" value="ECO:0007669"/>
    <property type="project" value="InterPro"/>
</dbReference>
<proteinExistence type="predicted"/>
<protein>
    <recommendedName>
        <fullName evidence="2">Transposase Tc1-like domain-containing protein</fullName>
    </recommendedName>
</protein>
<reference evidence="4" key="1">
    <citation type="journal article" date="2018" name="PLoS ONE">
        <title>Chinook salmon (Oncorhynchus tshawytscha) genome and transcriptome.</title>
        <authorList>
            <person name="Christensen K.A."/>
            <person name="Leong J.S."/>
            <person name="Sakhrani D."/>
            <person name="Biagi C.A."/>
            <person name="Minkley D.R."/>
            <person name="Withler R.E."/>
            <person name="Rondeau E.B."/>
            <person name="Koop B.F."/>
            <person name="Devlin R.H."/>
        </authorList>
    </citation>
    <scope>NUCLEOTIDE SEQUENCE [LARGE SCALE GENOMIC DNA]</scope>
</reference>
<reference evidence="3" key="3">
    <citation type="submission" date="2025-09" db="UniProtKB">
        <authorList>
            <consortium name="Ensembl"/>
        </authorList>
    </citation>
    <scope>IDENTIFICATION</scope>
</reference>
<organism evidence="3 4">
    <name type="scientific">Oncorhynchus tshawytscha</name>
    <name type="common">Chinook salmon</name>
    <name type="synonym">Salmo tshawytscha</name>
    <dbReference type="NCBI Taxonomy" id="74940"/>
    <lineage>
        <taxon>Eukaryota</taxon>
        <taxon>Metazoa</taxon>
        <taxon>Chordata</taxon>
        <taxon>Craniata</taxon>
        <taxon>Vertebrata</taxon>
        <taxon>Euteleostomi</taxon>
        <taxon>Actinopterygii</taxon>
        <taxon>Neopterygii</taxon>
        <taxon>Teleostei</taxon>
        <taxon>Protacanthopterygii</taxon>
        <taxon>Salmoniformes</taxon>
        <taxon>Salmonidae</taxon>
        <taxon>Salmoninae</taxon>
        <taxon>Oncorhynchus</taxon>
    </lineage>
</organism>
<dbReference type="GeneTree" id="ENSGT01120000271870"/>
<evidence type="ECO:0000256" key="1">
    <source>
        <dbReference type="SAM" id="MobiDB-lite"/>
    </source>
</evidence>
<evidence type="ECO:0000259" key="2">
    <source>
        <dbReference type="Pfam" id="PF01498"/>
    </source>
</evidence>
<dbReference type="GO" id="GO:0003677">
    <property type="term" value="F:DNA binding"/>
    <property type="evidence" value="ECO:0007669"/>
    <property type="project" value="InterPro"/>
</dbReference>
<name>A0AAZ3QV85_ONCTS</name>
<dbReference type="GO" id="GO:0015074">
    <property type="term" value="P:DNA integration"/>
    <property type="evidence" value="ECO:0007669"/>
    <property type="project" value="InterPro"/>
</dbReference>
<dbReference type="Proteomes" id="UP000694402">
    <property type="component" value="Unassembled WGS sequence"/>
</dbReference>
<dbReference type="AlphaFoldDB" id="A0AAZ3QV85"/>
<reference evidence="3" key="2">
    <citation type="submission" date="2025-08" db="UniProtKB">
        <authorList>
            <consortium name="Ensembl"/>
        </authorList>
    </citation>
    <scope>IDENTIFICATION</scope>
</reference>